<name>A0A6A5Z945_9PLEO</name>
<evidence type="ECO:0000313" key="2">
    <source>
        <dbReference type="Proteomes" id="UP000799770"/>
    </source>
</evidence>
<proteinExistence type="predicted"/>
<evidence type="ECO:0000313" key="1">
    <source>
        <dbReference type="EMBL" id="KAF2115952.1"/>
    </source>
</evidence>
<protein>
    <submittedName>
        <fullName evidence="1">Uncharacterized protein</fullName>
    </submittedName>
</protein>
<reference evidence="1" key="1">
    <citation type="journal article" date="2020" name="Stud. Mycol.">
        <title>101 Dothideomycetes genomes: a test case for predicting lifestyles and emergence of pathogens.</title>
        <authorList>
            <person name="Haridas S."/>
            <person name="Albert R."/>
            <person name="Binder M."/>
            <person name="Bloem J."/>
            <person name="Labutti K."/>
            <person name="Salamov A."/>
            <person name="Andreopoulos B."/>
            <person name="Baker S."/>
            <person name="Barry K."/>
            <person name="Bills G."/>
            <person name="Bluhm B."/>
            <person name="Cannon C."/>
            <person name="Castanera R."/>
            <person name="Culley D."/>
            <person name="Daum C."/>
            <person name="Ezra D."/>
            <person name="Gonzalez J."/>
            <person name="Henrissat B."/>
            <person name="Kuo A."/>
            <person name="Liang C."/>
            <person name="Lipzen A."/>
            <person name="Lutzoni F."/>
            <person name="Magnuson J."/>
            <person name="Mondo S."/>
            <person name="Nolan M."/>
            <person name="Ohm R."/>
            <person name="Pangilinan J."/>
            <person name="Park H.-J."/>
            <person name="Ramirez L."/>
            <person name="Alfaro M."/>
            <person name="Sun H."/>
            <person name="Tritt A."/>
            <person name="Yoshinaga Y."/>
            <person name="Zwiers L.-H."/>
            <person name="Turgeon B."/>
            <person name="Goodwin S."/>
            <person name="Spatafora J."/>
            <person name="Crous P."/>
            <person name="Grigoriev I."/>
        </authorList>
    </citation>
    <scope>NUCLEOTIDE SEQUENCE</scope>
    <source>
        <strain evidence="1">CBS 627.86</strain>
    </source>
</reference>
<keyword evidence="2" id="KW-1185">Reference proteome</keyword>
<accession>A0A6A5Z945</accession>
<dbReference type="OrthoDB" id="3799439at2759"/>
<organism evidence="1 2">
    <name type="scientific">Lophiotrema nucula</name>
    <dbReference type="NCBI Taxonomy" id="690887"/>
    <lineage>
        <taxon>Eukaryota</taxon>
        <taxon>Fungi</taxon>
        <taxon>Dikarya</taxon>
        <taxon>Ascomycota</taxon>
        <taxon>Pezizomycotina</taxon>
        <taxon>Dothideomycetes</taxon>
        <taxon>Pleosporomycetidae</taxon>
        <taxon>Pleosporales</taxon>
        <taxon>Lophiotremataceae</taxon>
        <taxon>Lophiotrema</taxon>
    </lineage>
</organism>
<dbReference type="EMBL" id="ML977322">
    <property type="protein sequence ID" value="KAF2115952.1"/>
    <property type="molecule type" value="Genomic_DNA"/>
</dbReference>
<dbReference type="Proteomes" id="UP000799770">
    <property type="component" value="Unassembled WGS sequence"/>
</dbReference>
<gene>
    <name evidence="1" type="ORF">BDV96DRAFT_687103</name>
</gene>
<dbReference type="AlphaFoldDB" id="A0A6A5Z945"/>
<sequence>MPIEPYIGQHGYRIDRDNVDKYVQQIPISVSREMERLAGMQNGLNYAVDFHLLVKMDFLTSHGRYSTEYWGSLYRRCNESNFNSVNETFGRILKDSRHSAACPGPNNDVKYIDAVKRCHDMIELMDSRCNGWNRRGKSAHSCTRRYIYTALELMFEQAQFEIRQTVLRTVGTCLPRELADLIVDYTIAAEGIPADAKVFDLEQSEESGGIEDERKTLPVLEKYECPVLLDYKMRSR</sequence>